<organism evidence="11 12">
    <name type="scientific">Nitrospina watsonii</name>
    <dbReference type="NCBI Taxonomy" id="1323948"/>
    <lineage>
        <taxon>Bacteria</taxon>
        <taxon>Pseudomonadati</taxon>
        <taxon>Nitrospinota/Tectimicrobiota group</taxon>
        <taxon>Nitrospinota</taxon>
        <taxon>Nitrospinia</taxon>
        <taxon>Nitrospinales</taxon>
        <taxon>Nitrospinaceae</taxon>
        <taxon>Nitrospina</taxon>
    </lineage>
</organism>
<accession>A0ABM9HBU5</accession>
<evidence type="ECO:0000313" key="12">
    <source>
        <dbReference type="Proteomes" id="UP001157733"/>
    </source>
</evidence>
<evidence type="ECO:0000256" key="7">
    <source>
        <dbReference type="ARBA" id="ARBA00023306"/>
    </source>
</evidence>
<evidence type="ECO:0000256" key="8">
    <source>
        <dbReference type="SAM" id="MobiDB-lite"/>
    </source>
</evidence>
<comment type="subcellular location">
    <subcellularLocation>
        <location evidence="1">Membrane</location>
    </subcellularLocation>
</comment>
<dbReference type="Pfam" id="PF08478">
    <property type="entry name" value="POTRA_1"/>
    <property type="match status" value="1"/>
</dbReference>
<dbReference type="PROSITE" id="PS51779">
    <property type="entry name" value="POTRA"/>
    <property type="match status" value="1"/>
</dbReference>
<dbReference type="InterPro" id="IPR026579">
    <property type="entry name" value="FtsQ"/>
</dbReference>
<feature type="region of interest" description="Disordered" evidence="8">
    <location>
        <begin position="1"/>
        <end position="35"/>
    </location>
</feature>
<dbReference type="Proteomes" id="UP001157733">
    <property type="component" value="Chromosome"/>
</dbReference>
<feature type="compositionally biased region" description="Polar residues" evidence="8">
    <location>
        <begin position="1"/>
        <end position="19"/>
    </location>
</feature>
<dbReference type="EMBL" id="OX336137">
    <property type="protein sequence ID" value="CAI2717691.1"/>
    <property type="molecule type" value="Genomic_DNA"/>
</dbReference>
<dbReference type="PANTHER" id="PTHR35851:SF1">
    <property type="entry name" value="CELL DIVISION PROTEIN FTSQ"/>
    <property type="match status" value="1"/>
</dbReference>
<dbReference type="PANTHER" id="PTHR35851">
    <property type="entry name" value="CELL DIVISION PROTEIN FTSQ"/>
    <property type="match status" value="1"/>
</dbReference>
<evidence type="ECO:0000256" key="9">
    <source>
        <dbReference type="SAM" id="Phobius"/>
    </source>
</evidence>
<keyword evidence="4 9" id="KW-0812">Transmembrane</keyword>
<keyword evidence="2" id="KW-1003">Cell membrane</keyword>
<evidence type="ECO:0000256" key="1">
    <source>
        <dbReference type="ARBA" id="ARBA00004370"/>
    </source>
</evidence>
<name>A0ABM9HBU5_9BACT</name>
<proteinExistence type="predicted"/>
<keyword evidence="3" id="KW-0132">Cell division</keyword>
<dbReference type="Gene3D" id="3.10.20.310">
    <property type="entry name" value="membrane protein fhac"/>
    <property type="match status" value="1"/>
</dbReference>
<dbReference type="InterPro" id="IPR013685">
    <property type="entry name" value="POTRA_FtsQ_type"/>
</dbReference>
<evidence type="ECO:0000256" key="3">
    <source>
        <dbReference type="ARBA" id="ARBA00022618"/>
    </source>
</evidence>
<keyword evidence="12" id="KW-1185">Reference proteome</keyword>
<keyword evidence="6 9" id="KW-0472">Membrane</keyword>
<keyword evidence="5 9" id="KW-1133">Transmembrane helix</keyword>
<evidence type="ECO:0000313" key="11">
    <source>
        <dbReference type="EMBL" id="CAI2717691.1"/>
    </source>
</evidence>
<feature type="transmembrane region" description="Helical" evidence="9">
    <location>
        <begin position="54"/>
        <end position="75"/>
    </location>
</feature>
<dbReference type="InterPro" id="IPR034746">
    <property type="entry name" value="POTRA"/>
</dbReference>
<feature type="compositionally biased region" description="Basic residues" evidence="8">
    <location>
        <begin position="20"/>
        <end position="35"/>
    </location>
</feature>
<sequence>MVDYTSTSPRNRSSGWKQAHTQRSKRQKTKAVRYRTSPKREVNVQTVLRIGLDWGAKCVLAAVLVYGLFHGYLFFTTAPQFNISRVTFHGNKTVSAENLYAVAAPVFGENIFHVDLENVLTPIRSDNWVQDVSVIRKLPQSLHIHLQERVPYARLQLERVYLMDHYGVLIALDSGGYDALPLIQAGALDRVELGKPVHIDWVVPGLQAMNSLNQLEAFRERPFNAVRFTEPHHLMFTSGTREVTVRMAVDRLAEGFGNFKMVLEALQSDIATVRFIDLSFADRVVVRDDPAGGAATPIKKS</sequence>
<keyword evidence="7" id="KW-0131">Cell cycle</keyword>
<evidence type="ECO:0000256" key="2">
    <source>
        <dbReference type="ARBA" id="ARBA00022475"/>
    </source>
</evidence>
<dbReference type="RefSeq" id="WP_282010611.1">
    <property type="nucleotide sequence ID" value="NZ_OX336137.1"/>
</dbReference>
<evidence type="ECO:0000256" key="5">
    <source>
        <dbReference type="ARBA" id="ARBA00022989"/>
    </source>
</evidence>
<protein>
    <submittedName>
        <fullName evidence="11">POTRA domain-containing protein</fullName>
    </submittedName>
</protein>
<feature type="domain" description="POTRA" evidence="10">
    <location>
        <begin position="81"/>
        <end position="149"/>
    </location>
</feature>
<gene>
    <name evidence="11" type="ORF">NSPWAT_0832</name>
</gene>
<evidence type="ECO:0000256" key="4">
    <source>
        <dbReference type="ARBA" id="ARBA00022692"/>
    </source>
</evidence>
<reference evidence="11 12" key="1">
    <citation type="submission" date="2022-09" db="EMBL/GenBank/DDBJ databases">
        <authorList>
            <person name="Kop L."/>
        </authorList>
    </citation>
    <scope>NUCLEOTIDE SEQUENCE [LARGE SCALE GENOMIC DNA]</scope>
    <source>
        <strain evidence="11 12">347</strain>
    </source>
</reference>
<evidence type="ECO:0000256" key="6">
    <source>
        <dbReference type="ARBA" id="ARBA00023136"/>
    </source>
</evidence>
<evidence type="ECO:0000259" key="10">
    <source>
        <dbReference type="PROSITE" id="PS51779"/>
    </source>
</evidence>